<dbReference type="AlphaFoldDB" id="J0WNH3"/>
<name>J0WNH3_AURST</name>
<evidence type="ECO:0000313" key="3">
    <source>
        <dbReference type="Proteomes" id="UP000006514"/>
    </source>
</evidence>
<evidence type="ECO:0000313" key="2">
    <source>
        <dbReference type="EMBL" id="EJD33400.1"/>
    </source>
</evidence>
<organism evidence="2 3">
    <name type="scientific">Auricularia subglabra (strain TFB-10046 / SS5)</name>
    <name type="common">White-rot fungus</name>
    <name type="synonym">Auricularia delicata (strain TFB10046)</name>
    <dbReference type="NCBI Taxonomy" id="717982"/>
    <lineage>
        <taxon>Eukaryota</taxon>
        <taxon>Fungi</taxon>
        <taxon>Dikarya</taxon>
        <taxon>Basidiomycota</taxon>
        <taxon>Agaricomycotina</taxon>
        <taxon>Agaricomycetes</taxon>
        <taxon>Auriculariales</taxon>
        <taxon>Auriculariaceae</taxon>
        <taxon>Auricularia</taxon>
    </lineage>
</organism>
<protein>
    <submittedName>
        <fullName evidence="2">Uncharacterized protein</fullName>
    </submittedName>
</protein>
<dbReference type="InParanoid" id="J0WNH3"/>
<feature type="region of interest" description="Disordered" evidence="1">
    <location>
        <begin position="1"/>
        <end position="22"/>
    </location>
</feature>
<accession>J0WNH3</accession>
<reference evidence="3" key="1">
    <citation type="journal article" date="2012" name="Science">
        <title>The Paleozoic origin of enzymatic lignin decomposition reconstructed from 31 fungal genomes.</title>
        <authorList>
            <person name="Floudas D."/>
            <person name="Binder M."/>
            <person name="Riley R."/>
            <person name="Barry K."/>
            <person name="Blanchette R.A."/>
            <person name="Henrissat B."/>
            <person name="Martinez A.T."/>
            <person name="Otillar R."/>
            <person name="Spatafora J.W."/>
            <person name="Yadav J.S."/>
            <person name="Aerts A."/>
            <person name="Benoit I."/>
            <person name="Boyd A."/>
            <person name="Carlson A."/>
            <person name="Copeland A."/>
            <person name="Coutinho P.M."/>
            <person name="de Vries R.P."/>
            <person name="Ferreira P."/>
            <person name="Findley K."/>
            <person name="Foster B."/>
            <person name="Gaskell J."/>
            <person name="Glotzer D."/>
            <person name="Gorecki P."/>
            <person name="Heitman J."/>
            <person name="Hesse C."/>
            <person name="Hori C."/>
            <person name="Igarashi K."/>
            <person name="Jurgens J.A."/>
            <person name="Kallen N."/>
            <person name="Kersten P."/>
            <person name="Kohler A."/>
            <person name="Kuees U."/>
            <person name="Kumar T.K.A."/>
            <person name="Kuo A."/>
            <person name="LaButti K."/>
            <person name="Larrondo L.F."/>
            <person name="Lindquist E."/>
            <person name="Ling A."/>
            <person name="Lombard V."/>
            <person name="Lucas S."/>
            <person name="Lundell T."/>
            <person name="Martin R."/>
            <person name="McLaughlin D.J."/>
            <person name="Morgenstern I."/>
            <person name="Morin E."/>
            <person name="Murat C."/>
            <person name="Nagy L.G."/>
            <person name="Nolan M."/>
            <person name="Ohm R.A."/>
            <person name="Patyshakuliyeva A."/>
            <person name="Rokas A."/>
            <person name="Ruiz-Duenas F.J."/>
            <person name="Sabat G."/>
            <person name="Salamov A."/>
            <person name="Samejima M."/>
            <person name="Schmutz J."/>
            <person name="Slot J.C."/>
            <person name="St John F."/>
            <person name="Stenlid J."/>
            <person name="Sun H."/>
            <person name="Sun S."/>
            <person name="Syed K."/>
            <person name="Tsang A."/>
            <person name="Wiebenga A."/>
            <person name="Young D."/>
            <person name="Pisabarro A."/>
            <person name="Eastwood D.C."/>
            <person name="Martin F."/>
            <person name="Cullen D."/>
            <person name="Grigoriev I.V."/>
            <person name="Hibbett D.S."/>
        </authorList>
    </citation>
    <scope>NUCLEOTIDE SEQUENCE [LARGE SCALE GENOMIC DNA]</scope>
    <source>
        <strain evidence="3">TFB10046</strain>
    </source>
</reference>
<dbReference type="Proteomes" id="UP000006514">
    <property type="component" value="Unassembled WGS sequence"/>
</dbReference>
<proteinExistence type="predicted"/>
<feature type="compositionally biased region" description="Polar residues" evidence="1">
    <location>
        <begin position="10"/>
        <end position="22"/>
    </location>
</feature>
<dbReference type="KEGG" id="adl:AURDEDRAFT_177517"/>
<evidence type="ECO:0000256" key="1">
    <source>
        <dbReference type="SAM" id="MobiDB-lite"/>
    </source>
</evidence>
<gene>
    <name evidence="2" type="ORF">AURDEDRAFT_177517</name>
</gene>
<dbReference type="EMBL" id="JH688250">
    <property type="protein sequence ID" value="EJD33400.1"/>
    <property type="molecule type" value="Genomic_DNA"/>
</dbReference>
<keyword evidence="3" id="KW-1185">Reference proteome</keyword>
<sequence>MELGRHATTPGMSISSTLAHSQGFSDANPARLVSALDDGPAVVATVVLLARHAAPLVVRRTSAVEVVLVHDC</sequence>